<feature type="transmembrane region" description="Helical" evidence="1">
    <location>
        <begin position="14"/>
        <end position="38"/>
    </location>
</feature>
<dbReference type="EMBL" id="EU016611">
    <property type="protein sequence ID" value="ABZ07849.1"/>
    <property type="molecule type" value="Genomic_DNA"/>
</dbReference>
<gene>
    <name evidence="2" type="ORF">ALOHA_HF4000ANIW141J13ctg1g18</name>
</gene>
<evidence type="ECO:0000313" key="2">
    <source>
        <dbReference type="EMBL" id="ABZ07849.1"/>
    </source>
</evidence>
<name>B3T5J0_9ARCH</name>
<sequence>MHFLLRFFAYLPRTFVFCLFSHEIDTLYVIYFVILRYLNYMIFQNKRNY</sequence>
<organism evidence="2">
    <name type="scientific">uncultured marine crenarchaeote HF4000_ANIW141J13</name>
    <dbReference type="NCBI Taxonomy" id="455577"/>
    <lineage>
        <taxon>Archaea</taxon>
        <taxon>Nitrososphaerota</taxon>
        <taxon>Nitrososphaeria</taxon>
        <taxon>Nitrosopumilales</taxon>
        <taxon>environmental samples</taxon>
    </lineage>
</organism>
<keyword evidence="1" id="KW-1133">Transmembrane helix</keyword>
<evidence type="ECO:0000256" key="1">
    <source>
        <dbReference type="SAM" id="Phobius"/>
    </source>
</evidence>
<reference evidence="2" key="1">
    <citation type="journal article" date="2008" name="ISME J.">
        <title>Genomic patterns of recombination, clonal divergence and environment in marine microbial populations.</title>
        <authorList>
            <person name="Konstantinidis K.T."/>
            <person name="Delong E.F."/>
        </authorList>
    </citation>
    <scope>NUCLEOTIDE SEQUENCE</scope>
</reference>
<dbReference type="AlphaFoldDB" id="B3T5J0"/>
<keyword evidence="1" id="KW-0472">Membrane</keyword>
<protein>
    <submittedName>
        <fullName evidence="2">Uncharacterized protein</fullName>
    </submittedName>
</protein>
<keyword evidence="1" id="KW-0812">Transmembrane</keyword>
<proteinExistence type="predicted"/>
<accession>B3T5J0</accession>